<organism evidence="1 2">
    <name type="scientific">Mycena venus</name>
    <dbReference type="NCBI Taxonomy" id="2733690"/>
    <lineage>
        <taxon>Eukaryota</taxon>
        <taxon>Fungi</taxon>
        <taxon>Dikarya</taxon>
        <taxon>Basidiomycota</taxon>
        <taxon>Agaricomycotina</taxon>
        <taxon>Agaricomycetes</taxon>
        <taxon>Agaricomycetidae</taxon>
        <taxon>Agaricales</taxon>
        <taxon>Marasmiineae</taxon>
        <taxon>Mycenaceae</taxon>
        <taxon>Mycena</taxon>
    </lineage>
</organism>
<name>A0A8H7CUZ1_9AGAR</name>
<dbReference type="Proteomes" id="UP000620124">
    <property type="component" value="Unassembled WGS sequence"/>
</dbReference>
<dbReference type="EMBL" id="JACAZI010000011">
    <property type="protein sequence ID" value="KAF7348986.1"/>
    <property type="molecule type" value="Genomic_DNA"/>
</dbReference>
<protein>
    <submittedName>
        <fullName evidence="1">Uncharacterized protein</fullName>
    </submittedName>
</protein>
<sequence>MCPPGVDQTTRSPPLWTFLAPGLSQKQELPSDRKERWYDAGPLGFFNSGLSWDAFGKLARVGHDSKSPFLLRQLVRAPDMSSRLEKLAAELLCIISADLDVDDLIALGLCSQTLWCIAMCQLQNEYQRRMAPWAGTPIICTSTHLTSVPDSFRQVNPGLIEEMEAWKVRGQMGTRPRMGMSPVRRWNWRALNDYSEVVDVHSLSSQCLAAFSTKVESSGIPKKLQASLQRTMTNDLFHPPSVHNRSKWVLRNLDTKEVVHFRAVKREGFKDTVCLAISGLPWLTLDFVLTLRILWPNLNQYNDPQPSNVKVGAWAGHKFDVVEAANFEPGESWQNATEDIVREAKTTKPNSKSLWWIMYAYVKWAAGLEGCLVGLAM</sequence>
<comment type="caution">
    <text evidence="1">The sequence shown here is derived from an EMBL/GenBank/DDBJ whole genome shotgun (WGS) entry which is preliminary data.</text>
</comment>
<keyword evidence="2" id="KW-1185">Reference proteome</keyword>
<proteinExistence type="predicted"/>
<gene>
    <name evidence="1" type="ORF">MVEN_01419600</name>
</gene>
<dbReference type="AlphaFoldDB" id="A0A8H7CUZ1"/>
<accession>A0A8H7CUZ1</accession>
<reference evidence="1" key="1">
    <citation type="submission" date="2020-05" db="EMBL/GenBank/DDBJ databases">
        <title>Mycena genomes resolve the evolution of fungal bioluminescence.</title>
        <authorList>
            <person name="Tsai I.J."/>
        </authorList>
    </citation>
    <scope>NUCLEOTIDE SEQUENCE</scope>
    <source>
        <strain evidence="1">CCC161011</strain>
    </source>
</reference>
<evidence type="ECO:0000313" key="1">
    <source>
        <dbReference type="EMBL" id="KAF7348986.1"/>
    </source>
</evidence>
<evidence type="ECO:0000313" key="2">
    <source>
        <dbReference type="Proteomes" id="UP000620124"/>
    </source>
</evidence>
<dbReference type="OrthoDB" id="2588098at2759"/>